<dbReference type="EMBL" id="JAIRAU010000001">
    <property type="protein sequence ID" value="MBZ5708555.1"/>
    <property type="molecule type" value="Genomic_DNA"/>
</dbReference>
<name>A0ABS7TJZ4_9BACT</name>
<evidence type="ECO:0000313" key="2">
    <source>
        <dbReference type="EMBL" id="MBZ5708555.1"/>
    </source>
</evidence>
<evidence type="ECO:0000313" key="3">
    <source>
        <dbReference type="Proteomes" id="UP001139031"/>
    </source>
</evidence>
<gene>
    <name evidence="2" type="ORF">K7C98_04745</name>
</gene>
<reference evidence="2" key="1">
    <citation type="submission" date="2021-08" db="EMBL/GenBank/DDBJ databases">
        <authorList>
            <person name="Stevens D.C."/>
        </authorList>
    </citation>
    <scope>NUCLEOTIDE SEQUENCE</scope>
    <source>
        <strain evidence="2">DSM 53165</strain>
    </source>
</reference>
<dbReference type="RefSeq" id="WP_224190302.1">
    <property type="nucleotide sequence ID" value="NZ_JAIRAU010000001.1"/>
</dbReference>
<organism evidence="2 3">
    <name type="scientific">Nannocystis pusilla</name>
    <dbReference type="NCBI Taxonomy" id="889268"/>
    <lineage>
        <taxon>Bacteria</taxon>
        <taxon>Pseudomonadati</taxon>
        <taxon>Myxococcota</taxon>
        <taxon>Polyangia</taxon>
        <taxon>Nannocystales</taxon>
        <taxon>Nannocystaceae</taxon>
        <taxon>Nannocystis</taxon>
    </lineage>
</organism>
<proteinExistence type="predicted"/>
<accession>A0ABS7TJZ4</accession>
<comment type="caution">
    <text evidence="2">The sequence shown here is derived from an EMBL/GenBank/DDBJ whole genome shotgun (WGS) entry which is preliminary data.</text>
</comment>
<keyword evidence="3" id="KW-1185">Reference proteome</keyword>
<feature type="region of interest" description="Disordered" evidence="1">
    <location>
        <begin position="62"/>
        <end position="113"/>
    </location>
</feature>
<sequence length="113" mass="11951">MVARWISQRDVTDWNGCQSSLGNLPTETGLEDVLETSSEYGDCFRRIPDDARRSIAFAGAPSGVAWDTRGSPAGPYGVLGHTWHRRSPPGPAARGGARPRSGDGAAGSRGDEP</sequence>
<dbReference type="Proteomes" id="UP001139031">
    <property type="component" value="Unassembled WGS sequence"/>
</dbReference>
<feature type="compositionally biased region" description="Low complexity" evidence="1">
    <location>
        <begin position="92"/>
        <end position="113"/>
    </location>
</feature>
<protein>
    <submittedName>
        <fullName evidence="2">Uncharacterized protein</fullName>
    </submittedName>
</protein>
<evidence type="ECO:0000256" key="1">
    <source>
        <dbReference type="SAM" id="MobiDB-lite"/>
    </source>
</evidence>